<dbReference type="EMBL" id="EQ975035">
    <property type="protein sequence ID" value="EEF27856.1"/>
    <property type="molecule type" value="Genomic_DNA"/>
</dbReference>
<dbReference type="FunCoup" id="B9T8F7">
    <property type="interactions" value="8"/>
</dbReference>
<dbReference type="InParanoid" id="B9T8F7"/>
<dbReference type="InterPro" id="IPR007263">
    <property type="entry name" value="DCC1-like"/>
</dbReference>
<evidence type="ECO:0000313" key="1">
    <source>
        <dbReference type="EMBL" id="EEF27856.1"/>
    </source>
</evidence>
<dbReference type="InterPro" id="IPR052927">
    <property type="entry name" value="DCC_oxidoreductase"/>
</dbReference>
<keyword evidence="2" id="KW-1185">Reference proteome</keyword>
<dbReference type="AlphaFoldDB" id="B9T8F7"/>
<dbReference type="eggNOG" id="ENOG502RY65">
    <property type="taxonomic scope" value="Eukaryota"/>
</dbReference>
<gene>
    <name evidence="1" type="ORF">RCOM_2150300</name>
</gene>
<dbReference type="PANTHER" id="PTHR33639:SF1">
    <property type="entry name" value="T23E23.25"/>
    <property type="match status" value="1"/>
</dbReference>
<dbReference type="Proteomes" id="UP000008311">
    <property type="component" value="Unassembled WGS sequence"/>
</dbReference>
<dbReference type="OrthoDB" id="1921868at2759"/>
<name>B9T8F7_RICCO</name>
<dbReference type="PANTHER" id="PTHR33639">
    <property type="entry name" value="THIOL-DISULFIDE OXIDOREDUCTASE DCC"/>
    <property type="match status" value="1"/>
</dbReference>
<evidence type="ECO:0000313" key="2">
    <source>
        <dbReference type="Proteomes" id="UP000008311"/>
    </source>
</evidence>
<proteinExistence type="predicted"/>
<reference evidence="2" key="1">
    <citation type="journal article" date="2010" name="Nat. Biotechnol.">
        <title>Draft genome sequence of the oilseed species Ricinus communis.</title>
        <authorList>
            <person name="Chan A.P."/>
            <person name="Crabtree J."/>
            <person name="Zhao Q."/>
            <person name="Lorenzi H."/>
            <person name="Orvis J."/>
            <person name="Puiu D."/>
            <person name="Melake-Berhan A."/>
            <person name="Jones K.M."/>
            <person name="Redman J."/>
            <person name="Chen G."/>
            <person name="Cahoon E.B."/>
            <person name="Gedil M."/>
            <person name="Stanke M."/>
            <person name="Haas B.J."/>
            <person name="Wortman J.R."/>
            <person name="Fraser-Liggett C.M."/>
            <person name="Ravel J."/>
            <person name="Rabinowicz P.D."/>
        </authorList>
    </citation>
    <scope>NUCLEOTIDE SEQUENCE [LARGE SCALE GENOMIC DNA]</scope>
    <source>
        <strain evidence="2">cv. Hale</strain>
    </source>
</reference>
<organism evidence="1 2">
    <name type="scientific">Ricinus communis</name>
    <name type="common">Castor bean</name>
    <dbReference type="NCBI Taxonomy" id="3988"/>
    <lineage>
        <taxon>Eukaryota</taxon>
        <taxon>Viridiplantae</taxon>
        <taxon>Streptophyta</taxon>
        <taxon>Embryophyta</taxon>
        <taxon>Tracheophyta</taxon>
        <taxon>Spermatophyta</taxon>
        <taxon>Magnoliopsida</taxon>
        <taxon>eudicotyledons</taxon>
        <taxon>Gunneridae</taxon>
        <taxon>Pentapetalae</taxon>
        <taxon>rosids</taxon>
        <taxon>fabids</taxon>
        <taxon>Malpighiales</taxon>
        <taxon>Euphorbiaceae</taxon>
        <taxon>Acalyphoideae</taxon>
        <taxon>Acalypheae</taxon>
        <taxon>Ricinus</taxon>
    </lineage>
</organism>
<protein>
    <recommendedName>
        <fullName evidence="3">Nucleic acid binding protein</fullName>
    </recommendedName>
</protein>
<sequence length="213" mass="24063">MTMTKFRNLTATFTPRSSLFFSSSLKNYFFSSSPFPSPLPIDTVSETAADVAGEVLYPDASTLPSPVTLPTLLQPRVVVYDGVCHLCHRGVKWVIKADKYRKIKFCCLQSKAAEPYLRLCGLDRDDVLRRFLFIEGPDLYHQASTAALRVVSYLPLPYSALSTLLIIPTPLRDAVYDYVAKGRYNWFGKADDCLVLKDKELLERFIDRGEMMG</sequence>
<evidence type="ECO:0008006" key="3">
    <source>
        <dbReference type="Google" id="ProtNLM"/>
    </source>
</evidence>
<accession>B9T8F7</accession>
<dbReference type="GO" id="GO:0015035">
    <property type="term" value="F:protein-disulfide reductase activity"/>
    <property type="evidence" value="ECO:0007669"/>
    <property type="project" value="InterPro"/>
</dbReference>
<dbReference type="Pfam" id="PF04134">
    <property type="entry name" value="DCC1-like"/>
    <property type="match status" value="1"/>
</dbReference>
<dbReference type="KEGG" id="rcu:125368577"/>
<dbReference type="OMA" id="FGKENDC"/>